<proteinExistence type="predicted"/>
<feature type="signal peptide" evidence="2">
    <location>
        <begin position="1"/>
        <end position="21"/>
    </location>
</feature>
<protein>
    <recommendedName>
        <fullName evidence="5">Lipoprotein</fullName>
    </recommendedName>
</protein>
<dbReference type="RefSeq" id="WP_026465191.1">
    <property type="nucleotide sequence ID" value="NZ_CANSXX010000003.1"/>
</dbReference>
<dbReference type="PROSITE" id="PS51257">
    <property type="entry name" value="PROKAR_LIPOPROTEIN"/>
    <property type="match status" value="1"/>
</dbReference>
<dbReference type="EMBL" id="CP014162">
    <property type="protein sequence ID" value="AMB97409.1"/>
    <property type="molecule type" value="Genomic_DNA"/>
</dbReference>
<organism evidence="3 4">
    <name type="scientific">Aerococcus urinaeequi</name>
    <dbReference type="NCBI Taxonomy" id="51665"/>
    <lineage>
        <taxon>Bacteria</taxon>
        <taxon>Bacillati</taxon>
        <taxon>Bacillota</taxon>
        <taxon>Bacilli</taxon>
        <taxon>Lactobacillales</taxon>
        <taxon>Aerococcaceae</taxon>
        <taxon>Aerococcus</taxon>
    </lineage>
</organism>
<evidence type="ECO:0000256" key="2">
    <source>
        <dbReference type="SAM" id="SignalP"/>
    </source>
</evidence>
<feature type="chain" id="PRO_5042231282" description="Lipoprotein" evidence="2">
    <location>
        <begin position="22"/>
        <end position="201"/>
    </location>
</feature>
<dbReference type="Proteomes" id="UP000067698">
    <property type="component" value="Chromosome"/>
</dbReference>
<reference evidence="3 4" key="1">
    <citation type="journal article" date="2016" name="Genome Announc.">
        <title>Complete Genome Sequences of Aerococcus christensenii CCUG 28831T, Aerococcus sanguinicola CCUG 43001T, Aerococcus urinae CCUG 36881T, Aerococcus urinaeequi CCUG 28094T, Aerococcus urinaehominis CCUG 42038 BT, and Aerococcus viridans CCUG 4311T.</title>
        <authorList>
            <person name="Carkaci D."/>
            <person name="Dargis R."/>
            <person name="Nielsen X.C."/>
            <person name="Skovgaard O."/>
            <person name="Fuursted K."/>
            <person name="Christensen J.J."/>
        </authorList>
    </citation>
    <scope>NUCLEOTIDE SEQUENCE [LARGE SCALE GENOMIC DNA]</scope>
    <source>
        <strain evidence="3 4">CCUG28094</strain>
    </source>
</reference>
<evidence type="ECO:0000256" key="1">
    <source>
        <dbReference type="SAM" id="MobiDB-lite"/>
    </source>
</evidence>
<dbReference type="AlphaFoldDB" id="A0AAC8X0B7"/>
<name>A0AAC8X0B7_9LACT</name>
<sequence length="201" mass="22394">MLKRYAILLVTSILVSGCINTSNNEHDANTPSTASEGSAIVSSSNSQASSQSVNERNEKASDTRIELIALYEIKEKIAAGDSFFVFLSGASDEENIKLEQTISETYDMIGDQLTDVYPEGEGYTYMLDPSENTDEYGTFLTDYQLEDNPALIYFEGQIYTISMNHLDVDTSKEDISRFIASPYDEYDITTAPDTKMDEEDN</sequence>
<gene>
    <name evidence="3" type="ORF">AWM74_03740</name>
</gene>
<evidence type="ECO:0000313" key="4">
    <source>
        <dbReference type="Proteomes" id="UP000067698"/>
    </source>
</evidence>
<accession>A0AAC8X0B7</accession>
<feature type="region of interest" description="Disordered" evidence="1">
    <location>
        <begin position="24"/>
        <end position="58"/>
    </location>
</feature>
<evidence type="ECO:0008006" key="5">
    <source>
        <dbReference type="Google" id="ProtNLM"/>
    </source>
</evidence>
<dbReference type="GeneID" id="92866659"/>
<feature type="compositionally biased region" description="Low complexity" evidence="1">
    <location>
        <begin position="38"/>
        <end position="54"/>
    </location>
</feature>
<feature type="compositionally biased region" description="Polar residues" evidence="1">
    <location>
        <begin position="24"/>
        <end position="36"/>
    </location>
</feature>
<reference evidence="4" key="2">
    <citation type="submission" date="2016-01" db="EMBL/GenBank/DDBJ databases">
        <title>Six Aerococcus type strain genome sequencing and assembly using PacBio and Illumina Hiseq.</title>
        <authorList>
            <person name="Carkaci D."/>
            <person name="Dargis R."/>
            <person name="Nielsen X.C."/>
            <person name="Skovgaard O."/>
            <person name="Fuursted K."/>
            <person name="Christensen J.J."/>
        </authorList>
    </citation>
    <scope>NUCLEOTIDE SEQUENCE [LARGE SCALE GENOMIC DNA]</scope>
    <source>
        <strain evidence="4">CCUG28094</strain>
    </source>
</reference>
<keyword evidence="2" id="KW-0732">Signal</keyword>
<evidence type="ECO:0000313" key="3">
    <source>
        <dbReference type="EMBL" id="AMB97409.1"/>
    </source>
</evidence>